<name>A0ABV2YHN2_9ACTN</name>
<proteinExistence type="predicted"/>
<evidence type="ECO:0000256" key="1">
    <source>
        <dbReference type="SAM" id="Coils"/>
    </source>
</evidence>
<protein>
    <recommendedName>
        <fullName evidence="5">Secreted protein</fullName>
    </recommendedName>
</protein>
<keyword evidence="1" id="KW-0175">Coiled coil</keyword>
<evidence type="ECO:0000313" key="4">
    <source>
        <dbReference type="Proteomes" id="UP001550850"/>
    </source>
</evidence>
<feature type="compositionally biased region" description="Low complexity" evidence="2">
    <location>
        <begin position="411"/>
        <end position="421"/>
    </location>
</feature>
<reference evidence="3 4" key="1">
    <citation type="submission" date="2024-06" db="EMBL/GenBank/DDBJ databases">
        <title>The Natural Products Discovery Center: Release of the First 8490 Sequenced Strains for Exploring Actinobacteria Biosynthetic Diversity.</title>
        <authorList>
            <person name="Kalkreuter E."/>
            <person name="Kautsar S.A."/>
            <person name="Yang D."/>
            <person name="Bader C.D."/>
            <person name="Teijaro C.N."/>
            <person name="Fluegel L."/>
            <person name="Davis C.M."/>
            <person name="Simpson J.R."/>
            <person name="Lauterbach L."/>
            <person name="Steele A.D."/>
            <person name="Gui C."/>
            <person name="Meng S."/>
            <person name="Li G."/>
            <person name="Viehrig K."/>
            <person name="Ye F."/>
            <person name="Su P."/>
            <person name="Kiefer A.F."/>
            <person name="Nichols A."/>
            <person name="Cepeda A.J."/>
            <person name="Yan W."/>
            <person name="Fan B."/>
            <person name="Jiang Y."/>
            <person name="Adhikari A."/>
            <person name="Zheng C.-J."/>
            <person name="Schuster L."/>
            <person name="Cowan T.M."/>
            <person name="Smanski M.J."/>
            <person name="Chevrette M.G."/>
            <person name="De Carvalho L.P.S."/>
            <person name="Shen B."/>
        </authorList>
    </citation>
    <scope>NUCLEOTIDE SEQUENCE [LARGE SCALE GENOMIC DNA]</scope>
    <source>
        <strain evidence="3 4">NPDC038104</strain>
    </source>
</reference>
<dbReference type="Proteomes" id="UP001550850">
    <property type="component" value="Unassembled WGS sequence"/>
</dbReference>
<feature type="compositionally biased region" description="Low complexity" evidence="2">
    <location>
        <begin position="467"/>
        <end position="525"/>
    </location>
</feature>
<dbReference type="EMBL" id="JBEZUR010000017">
    <property type="protein sequence ID" value="MEU3555240.1"/>
    <property type="molecule type" value="Genomic_DNA"/>
</dbReference>
<evidence type="ECO:0000256" key="2">
    <source>
        <dbReference type="SAM" id="MobiDB-lite"/>
    </source>
</evidence>
<feature type="compositionally biased region" description="Basic and acidic residues" evidence="2">
    <location>
        <begin position="300"/>
        <end position="324"/>
    </location>
</feature>
<comment type="caution">
    <text evidence="3">The sequence shown here is derived from an EMBL/GenBank/DDBJ whole genome shotgun (WGS) entry which is preliminary data.</text>
</comment>
<feature type="compositionally biased region" description="Basic and acidic residues" evidence="2">
    <location>
        <begin position="441"/>
        <end position="460"/>
    </location>
</feature>
<feature type="region of interest" description="Disordered" evidence="2">
    <location>
        <begin position="127"/>
        <end position="147"/>
    </location>
</feature>
<feature type="compositionally biased region" description="Basic and acidic residues" evidence="2">
    <location>
        <begin position="554"/>
        <end position="575"/>
    </location>
</feature>
<organism evidence="3 4">
    <name type="scientific">Streptomyces fragilis</name>
    <dbReference type="NCBI Taxonomy" id="67301"/>
    <lineage>
        <taxon>Bacteria</taxon>
        <taxon>Bacillati</taxon>
        <taxon>Actinomycetota</taxon>
        <taxon>Actinomycetes</taxon>
        <taxon>Kitasatosporales</taxon>
        <taxon>Streptomycetaceae</taxon>
        <taxon>Streptomyces</taxon>
    </lineage>
</organism>
<feature type="compositionally biased region" description="Low complexity" evidence="2">
    <location>
        <begin position="345"/>
        <end position="377"/>
    </location>
</feature>
<gene>
    <name evidence="3" type="ORF">AB0E65_13635</name>
</gene>
<accession>A0ABV2YHN2</accession>
<sequence>MACAVVPWFVGEPLLLRLTTAVAAAVGVAAAVTLRRWDAAAGLNVAELKRARASAEWQHEERVAELESDLEEGRELRVKLEQRLRSKRAELAALRNEHASLLRRYATAETERASALEGRRLLELEAADPVPQLPPARETRALGPAPAPEPVSPFSPAGGGLFRQAVEALDSLEALQAAAGAGEGDLDPGAGAVAVAGGEGVVDADADLDADVIGDAGVVGHAGPAADAGLVVDARSAVDGAAVVGEAEEQTTGRAVDAPLGYDAGVDVAEPGSAPAEPETTAGAGNGETAEVPPVMGGTRDTDGPQDGPKERGALGARDTHTAEGPRTAQGAAPAAHAEVTPDQAAPHGEAAPHSSAAAADVGAATDGGVSAAAGPAEEPEARGTEGEPGGSTVSGATTVKPVRPSGGHFTVPTAVAVVPGAPAPRRPAAEGSFDFFGNQRTDHGADGDTGRTADHDRRQPTPAPRSPQSLQPSPAPQSAQPARSAEPPQSAQPARSAEPPQSAQPARSAEPPQSAQPARSAEPPQATPAASGPAVAGPEPQPQPLLRSQQAQHRADVGRVIDVDGQDDDLHAAS</sequence>
<dbReference type="RefSeq" id="WP_174721668.1">
    <property type="nucleotide sequence ID" value="NZ_BEVZ01000010.1"/>
</dbReference>
<evidence type="ECO:0000313" key="3">
    <source>
        <dbReference type="EMBL" id="MEU3555240.1"/>
    </source>
</evidence>
<feature type="coiled-coil region" evidence="1">
    <location>
        <begin position="63"/>
        <end position="111"/>
    </location>
</feature>
<feature type="region of interest" description="Disordered" evidence="2">
    <location>
        <begin position="248"/>
        <end position="575"/>
    </location>
</feature>
<evidence type="ECO:0008006" key="5">
    <source>
        <dbReference type="Google" id="ProtNLM"/>
    </source>
</evidence>
<keyword evidence="4" id="KW-1185">Reference proteome</keyword>